<sequence length="218" mass="24572">MDQCYKKPGFPPGYFKNNSTNNFTTMEEFTTNDGADADAAKEQSSNQSSTQSNHIISHMSTQLNNSKDKGELYLLSCIRKSFDWILDTGATDHVCHTLSLFQSFKHIKPIIVTMPNGNQVFTSISGSIMFSKHLVLTDVLYIPSFHYNLIYVSKLTNVVPCRLTFLENVCEIQDLSSLKMIGVADLKAGLYVIRSHAKSISRPLVDKHFNKNRIGYFT</sequence>
<evidence type="ECO:0000313" key="3">
    <source>
        <dbReference type="Proteomes" id="UP000447434"/>
    </source>
</evidence>
<comment type="caution">
    <text evidence="2">The sequence shown here is derived from an EMBL/GenBank/DDBJ whole genome shotgun (WGS) entry which is preliminary data.</text>
</comment>
<reference evidence="3" key="1">
    <citation type="journal article" date="2020" name="Nat. Commun.">
        <title>Genome sequence of the cluster root forming white lupin.</title>
        <authorList>
            <person name="Hufnagel B."/>
            <person name="Marques A."/>
            <person name="Soriano A."/>
            <person name="Marques L."/>
            <person name="Divol F."/>
            <person name="Doumas P."/>
            <person name="Sallet E."/>
            <person name="Mancinotti D."/>
            <person name="Carrere S."/>
            <person name="Marande W."/>
            <person name="Arribat S."/>
            <person name="Keller J."/>
            <person name="Huneau C."/>
            <person name="Blein T."/>
            <person name="Aime D."/>
            <person name="Laguerre M."/>
            <person name="Taylor J."/>
            <person name="Schubert V."/>
            <person name="Nelson M."/>
            <person name="Geu-Flores F."/>
            <person name="Crespi M."/>
            <person name="Gallardo-Guerrero K."/>
            <person name="Delaux P.-M."/>
            <person name="Salse J."/>
            <person name="Berges H."/>
            <person name="Guyot R."/>
            <person name="Gouzy J."/>
            <person name="Peret B."/>
        </authorList>
    </citation>
    <scope>NUCLEOTIDE SEQUENCE [LARGE SCALE GENOMIC DNA]</scope>
    <source>
        <strain evidence="3">cv. Amiga</strain>
    </source>
</reference>
<feature type="domain" description="Retrovirus-related Pol polyprotein from transposon TNT 1-94-like beta-barrel" evidence="1">
    <location>
        <begin position="84"/>
        <end position="157"/>
    </location>
</feature>
<dbReference type="Proteomes" id="UP000447434">
    <property type="component" value="Chromosome 4"/>
</dbReference>
<evidence type="ECO:0000259" key="1">
    <source>
        <dbReference type="Pfam" id="PF22936"/>
    </source>
</evidence>
<accession>A0A6A4QP75</accession>
<evidence type="ECO:0000313" key="2">
    <source>
        <dbReference type="EMBL" id="KAE9615791.1"/>
    </source>
</evidence>
<keyword evidence="3" id="KW-1185">Reference proteome</keyword>
<dbReference type="AlphaFoldDB" id="A0A6A4QP75"/>
<dbReference type="EMBL" id="WOCE01000004">
    <property type="protein sequence ID" value="KAE9615791.1"/>
    <property type="molecule type" value="Genomic_DNA"/>
</dbReference>
<name>A0A6A4QP75_LUPAL</name>
<dbReference type="InterPro" id="IPR054722">
    <property type="entry name" value="PolX-like_BBD"/>
</dbReference>
<organism evidence="2 3">
    <name type="scientific">Lupinus albus</name>
    <name type="common">White lupine</name>
    <name type="synonym">Lupinus termis</name>
    <dbReference type="NCBI Taxonomy" id="3870"/>
    <lineage>
        <taxon>Eukaryota</taxon>
        <taxon>Viridiplantae</taxon>
        <taxon>Streptophyta</taxon>
        <taxon>Embryophyta</taxon>
        <taxon>Tracheophyta</taxon>
        <taxon>Spermatophyta</taxon>
        <taxon>Magnoliopsida</taxon>
        <taxon>eudicotyledons</taxon>
        <taxon>Gunneridae</taxon>
        <taxon>Pentapetalae</taxon>
        <taxon>rosids</taxon>
        <taxon>fabids</taxon>
        <taxon>Fabales</taxon>
        <taxon>Fabaceae</taxon>
        <taxon>Papilionoideae</taxon>
        <taxon>50 kb inversion clade</taxon>
        <taxon>genistoids sensu lato</taxon>
        <taxon>core genistoids</taxon>
        <taxon>Genisteae</taxon>
        <taxon>Lupinus</taxon>
    </lineage>
</organism>
<gene>
    <name evidence="2" type="ORF">Lalb_Chr04g0259031</name>
</gene>
<dbReference type="Pfam" id="PF22936">
    <property type="entry name" value="Pol_BBD"/>
    <property type="match status" value="1"/>
</dbReference>
<dbReference type="OrthoDB" id="1436573at2759"/>
<proteinExistence type="predicted"/>
<protein>
    <recommendedName>
        <fullName evidence="1">Retrovirus-related Pol polyprotein from transposon TNT 1-94-like beta-barrel domain-containing protein</fullName>
    </recommendedName>
</protein>